<dbReference type="Gene3D" id="2.120.10.30">
    <property type="entry name" value="TolB, C-terminal domain"/>
    <property type="match status" value="1"/>
</dbReference>
<comment type="caution">
    <text evidence="2">The sequence shown here is derived from an EMBL/GenBank/DDBJ whole genome shotgun (WGS) entry which is preliminary data.</text>
</comment>
<dbReference type="InterPro" id="IPR029058">
    <property type="entry name" value="AB_hydrolase_fold"/>
</dbReference>
<dbReference type="GO" id="GO:0008236">
    <property type="term" value="F:serine-type peptidase activity"/>
    <property type="evidence" value="ECO:0007669"/>
    <property type="project" value="InterPro"/>
</dbReference>
<dbReference type="InterPro" id="IPR050585">
    <property type="entry name" value="Xaa-Pro_dipeptidyl-ppase/CocE"/>
</dbReference>
<sequence>MQVARYGTWKSPISSKMTTESGVDLLVLNVDGDPNFSDTVYWNEIHFDEKGRYVICSSNKPGEKTQWTPSDLNARSTVHEYGGGDFFVYQGVVYFSNFQDQALYRQTSPAAAPEAVTDVTKKYRYADGQWSPKKSLIYIVREDHDVVKAGAKEAQNTIVAINPDSKEQFVLVSGADFHSSPKVSPDGKKIVWVQWFHPNMPWDSTEIWVAELSPSGTEIVKGSAQKVVGGKDATGQDLSVMQPSWTANNELLYIGDQTDWWNLYQRAEIGDINLHETNAEIGGPQRQFGKASYALEPNGGSRIVTSFKGDLGILDTRNKSYRKIETGLSVHDKFGWTADGFIYCIAYSASKFPQLIRLNISTEQVEVIRLSASPQVDSAYFSIPEKISWPTTNNETSHGLYYPPVNKDYKAPEGELPPLLVRAHGGPTSAYSVSLDLKLQYFTSRGFAVLCVDYRGSTGYGKKYRHRLRGQWGVLDIDDCSTGAKHLVASGKVDPNQICIDGRSAGGYTTLACLTFTDTFNVGVSHFGISDLEVLMADTHKFESRYLETLIAPYDENGRKIYRERSPINHVDKLSTPMGFFQGDEDKVVPPNQAKMLYDVVKNKGLPAMFVLFKGEQHGFRQAENIQASLDGEFYFFGKVLGFEPADKGIEFPVDNL</sequence>
<dbReference type="PANTHER" id="PTHR43056:SF5">
    <property type="entry name" value="PEPTIDASE S9 PROLYL OLIGOPEPTIDASE CATALYTIC DOMAIN-CONTAINING PROTEIN"/>
    <property type="match status" value="1"/>
</dbReference>
<dbReference type="SUPFAM" id="SSF53474">
    <property type="entry name" value="alpha/beta-Hydrolases"/>
    <property type="match status" value="1"/>
</dbReference>
<name>A0AAV2H2C1_LYMST</name>
<accession>A0AAV2H2C1</accession>
<proteinExistence type="predicted"/>
<dbReference type="Pfam" id="PF00326">
    <property type="entry name" value="Peptidase_S9"/>
    <property type="match status" value="1"/>
</dbReference>
<dbReference type="Gene3D" id="3.40.50.1820">
    <property type="entry name" value="alpha/beta hydrolase"/>
    <property type="match status" value="1"/>
</dbReference>
<reference evidence="2 3" key="1">
    <citation type="submission" date="2024-04" db="EMBL/GenBank/DDBJ databases">
        <authorList>
            <consortium name="Genoscope - CEA"/>
            <person name="William W."/>
        </authorList>
    </citation>
    <scope>NUCLEOTIDE SEQUENCE [LARGE SCALE GENOMIC DNA]</scope>
</reference>
<evidence type="ECO:0000313" key="3">
    <source>
        <dbReference type="Proteomes" id="UP001497497"/>
    </source>
</evidence>
<evidence type="ECO:0000259" key="1">
    <source>
        <dbReference type="Pfam" id="PF00326"/>
    </source>
</evidence>
<dbReference type="SUPFAM" id="SSF82171">
    <property type="entry name" value="DPP6 N-terminal domain-like"/>
    <property type="match status" value="1"/>
</dbReference>
<evidence type="ECO:0000313" key="2">
    <source>
        <dbReference type="EMBL" id="CAL1527802.1"/>
    </source>
</evidence>
<dbReference type="AlphaFoldDB" id="A0AAV2H2C1"/>
<organism evidence="2 3">
    <name type="scientific">Lymnaea stagnalis</name>
    <name type="common">Great pond snail</name>
    <name type="synonym">Helix stagnalis</name>
    <dbReference type="NCBI Taxonomy" id="6523"/>
    <lineage>
        <taxon>Eukaryota</taxon>
        <taxon>Metazoa</taxon>
        <taxon>Spiralia</taxon>
        <taxon>Lophotrochozoa</taxon>
        <taxon>Mollusca</taxon>
        <taxon>Gastropoda</taxon>
        <taxon>Heterobranchia</taxon>
        <taxon>Euthyneura</taxon>
        <taxon>Panpulmonata</taxon>
        <taxon>Hygrophila</taxon>
        <taxon>Lymnaeoidea</taxon>
        <taxon>Lymnaeidae</taxon>
        <taxon>Lymnaea</taxon>
    </lineage>
</organism>
<dbReference type="EMBL" id="CAXITT010000022">
    <property type="protein sequence ID" value="CAL1527802.1"/>
    <property type="molecule type" value="Genomic_DNA"/>
</dbReference>
<dbReference type="PANTHER" id="PTHR43056">
    <property type="entry name" value="PEPTIDASE S9 PROLYL OLIGOPEPTIDASE"/>
    <property type="match status" value="1"/>
</dbReference>
<dbReference type="InterPro" id="IPR011042">
    <property type="entry name" value="6-blade_b-propeller_TolB-like"/>
</dbReference>
<protein>
    <recommendedName>
        <fullName evidence="1">Peptidase S9 prolyl oligopeptidase catalytic domain-containing protein</fullName>
    </recommendedName>
</protein>
<keyword evidence="3" id="KW-1185">Reference proteome</keyword>
<dbReference type="GO" id="GO:0006508">
    <property type="term" value="P:proteolysis"/>
    <property type="evidence" value="ECO:0007669"/>
    <property type="project" value="InterPro"/>
</dbReference>
<dbReference type="Proteomes" id="UP001497497">
    <property type="component" value="Unassembled WGS sequence"/>
</dbReference>
<feature type="domain" description="Peptidase S9 prolyl oligopeptidase catalytic" evidence="1">
    <location>
        <begin position="435"/>
        <end position="642"/>
    </location>
</feature>
<gene>
    <name evidence="2" type="ORF">GSLYS_00001972001</name>
</gene>
<dbReference type="InterPro" id="IPR001375">
    <property type="entry name" value="Peptidase_S9_cat"/>
</dbReference>